<evidence type="ECO:0000313" key="1">
    <source>
        <dbReference type="EMBL" id="KKO44710.1"/>
    </source>
</evidence>
<dbReference type="AlphaFoldDB" id="A0A0M2V4Z5"/>
<name>A0A0M2V4Z5_9GAMM</name>
<dbReference type="EMBL" id="LAHO01000014">
    <property type="protein sequence ID" value="KKO44710.1"/>
    <property type="molecule type" value="Genomic_DNA"/>
</dbReference>
<keyword evidence="2" id="KW-1185">Reference proteome</keyword>
<organism evidence="1 2">
    <name type="scientific">Arsukibacterium ikkense</name>
    <dbReference type="NCBI Taxonomy" id="336831"/>
    <lineage>
        <taxon>Bacteria</taxon>
        <taxon>Pseudomonadati</taxon>
        <taxon>Pseudomonadota</taxon>
        <taxon>Gammaproteobacteria</taxon>
        <taxon>Chromatiales</taxon>
        <taxon>Chromatiaceae</taxon>
        <taxon>Arsukibacterium</taxon>
    </lineage>
</organism>
<proteinExistence type="predicted"/>
<gene>
    <name evidence="1" type="ORF">WG68_14285</name>
</gene>
<protein>
    <recommendedName>
        <fullName evidence="3">Tsi6 domain-containing protein</fullName>
    </recommendedName>
</protein>
<reference evidence="1 2" key="1">
    <citation type="submission" date="2015-03" db="EMBL/GenBank/DDBJ databases">
        <title>Draft genome sequences of two protease-producing strains of Arsukibacterium isolated from two cold and alkaline environments.</title>
        <authorList>
            <person name="Lylloff J.E."/>
            <person name="Skov L.B."/>
            <person name="Jepsen M."/>
            <person name="Hallin P.F."/>
            <person name="Sorensen S.J."/>
            <person name="Stougaard P."/>
            <person name="Glaring M.A."/>
        </authorList>
    </citation>
    <scope>NUCLEOTIDE SEQUENCE [LARGE SCALE GENOMIC DNA]</scope>
    <source>
        <strain evidence="1 2">GCM72</strain>
    </source>
</reference>
<dbReference type="Proteomes" id="UP000034228">
    <property type="component" value="Unassembled WGS sequence"/>
</dbReference>
<sequence>MDYQALHIAANNVVYFINNQAPQHTSADVLASIKNQMIFIRDNAAECKNPSTELGAGTEFTYAILASRELASHDEVVLQKLIDKVTKILIGE</sequence>
<accession>A0A0M2V4Z5</accession>
<evidence type="ECO:0008006" key="3">
    <source>
        <dbReference type="Google" id="ProtNLM"/>
    </source>
</evidence>
<dbReference type="STRING" id="336831.WG68_14285"/>
<comment type="caution">
    <text evidence="1">The sequence shown here is derived from an EMBL/GenBank/DDBJ whole genome shotgun (WGS) entry which is preliminary data.</text>
</comment>
<evidence type="ECO:0000313" key="2">
    <source>
        <dbReference type="Proteomes" id="UP000034228"/>
    </source>
</evidence>